<organism evidence="5 6">
    <name type="scientific">Eptatretus burgeri</name>
    <name type="common">Inshore hagfish</name>
    <dbReference type="NCBI Taxonomy" id="7764"/>
    <lineage>
        <taxon>Eukaryota</taxon>
        <taxon>Metazoa</taxon>
        <taxon>Chordata</taxon>
        <taxon>Craniata</taxon>
        <taxon>Vertebrata</taxon>
        <taxon>Cyclostomata</taxon>
        <taxon>Myxini</taxon>
        <taxon>Myxiniformes</taxon>
        <taxon>Myxinidae</taxon>
        <taxon>Eptatretinae</taxon>
        <taxon>Eptatretus</taxon>
    </lineage>
</organism>
<evidence type="ECO:0000313" key="6">
    <source>
        <dbReference type="Proteomes" id="UP000694388"/>
    </source>
</evidence>
<dbReference type="GO" id="GO:0005634">
    <property type="term" value="C:nucleus"/>
    <property type="evidence" value="ECO:0007669"/>
    <property type="project" value="TreeGrafter"/>
</dbReference>
<dbReference type="InterPro" id="IPR050502">
    <property type="entry name" value="Euk_RNA-bind_prot"/>
</dbReference>
<feature type="compositionally biased region" description="Low complexity" evidence="3">
    <location>
        <begin position="196"/>
        <end position="215"/>
    </location>
</feature>
<dbReference type="AlphaFoldDB" id="A0A8C4MZU5"/>
<dbReference type="Gene3D" id="3.30.70.330">
    <property type="match status" value="1"/>
</dbReference>
<accession>A0A8C4MZU5</accession>
<dbReference type="SUPFAM" id="SSF54928">
    <property type="entry name" value="RNA-binding domain, RBD"/>
    <property type="match status" value="1"/>
</dbReference>
<evidence type="ECO:0000259" key="4">
    <source>
        <dbReference type="PROSITE" id="PS50102"/>
    </source>
</evidence>
<name>A0A8C4MZU5_EPTBU</name>
<reference evidence="5" key="2">
    <citation type="submission" date="2025-09" db="UniProtKB">
        <authorList>
            <consortium name="Ensembl"/>
        </authorList>
    </citation>
    <scope>IDENTIFICATION</scope>
</reference>
<dbReference type="SMART" id="SM00360">
    <property type="entry name" value="RRM"/>
    <property type="match status" value="1"/>
</dbReference>
<evidence type="ECO:0000256" key="2">
    <source>
        <dbReference type="PROSITE-ProRule" id="PRU00176"/>
    </source>
</evidence>
<dbReference type="PANTHER" id="PTHR48025">
    <property type="entry name" value="OS02G0815200 PROTEIN"/>
    <property type="match status" value="1"/>
</dbReference>
<dbReference type="PROSITE" id="PS50102">
    <property type="entry name" value="RRM"/>
    <property type="match status" value="1"/>
</dbReference>
<evidence type="ECO:0000256" key="1">
    <source>
        <dbReference type="ARBA" id="ARBA00022884"/>
    </source>
</evidence>
<dbReference type="Proteomes" id="UP000694388">
    <property type="component" value="Unplaced"/>
</dbReference>
<dbReference type="InterPro" id="IPR000504">
    <property type="entry name" value="RRM_dom"/>
</dbReference>
<protein>
    <recommendedName>
        <fullName evidence="4">RRM domain-containing protein</fullName>
    </recommendedName>
</protein>
<keyword evidence="6" id="KW-1185">Reference proteome</keyword>
<keyword evidence="1 2" id="KW-0694">RNA-binding</keyword>
<evidence type="ECO:0000256" key="3">
    <source>
        <dbReference type="SAM" id="MobiDB-lite"/>
    </source>
</evidence>
<proteinExistence type="predicted"/>
<dbReference type="Pfam" id="PF00076">
    <property type="entry name" value="RRM_1"/>
    <property type="match status" value="1"/>
</dbReference>
<dbReference type="Ensembl" id="ENSEBUT00000000313.1">
    <property type="protein sequence ID" value="ENSEBUP00000000024.1"/>
    <property type="gene ID" value="ENSEBUG00000000319.1"/>
</dbReference>
<reference evidence="5" key="1">
    <citation type="submission" date="2025-08" db="UniProtKB">
        <authorList>
            <consortium name="Ensembl"/>
        </authorList>
    </citation>
    <scope>IDENTIFICATION</scope>
</reference>
<dbReference type="GO" id="GO:0003729">
    <property type="term" value="F:mRNA binding"/>
    <property type="evidence" value="ECO:0007669"/>
    <property type="project" value="TreeGrafter"/>
</dbReference>
<feature type="domain" description="RRM" evidence="4">
    <location>
        <begin position="56"/>
        <end position="134"/>
    </location>
</feature>
<dbReference type="InterPro" id="IPR035979">
    <property type="entry name" value="RBD_domain_sf"/>
</dbReference>
<feature type="region of interest" description="Disordered" evidence="3">
    <location>
        <begin position="168"/>
        <end position="253"/>
    </location>
</feature>
<sequence length="479" mass="52739">MDSWNPMKDAFKQPSFNSYIRGPGAGIPARIQPANKWIAEGQANLGQQQSSRLDAIQLFVNYLPVEMNEQSLKTLFSQAGEVLYTRRFRPKVPNSTHTYGFVSFMTLREAEEAIRRFNGYEIGSKRLFVNFAKFDNEPKNKGAPMKTLGVEEETLHFANRSLPSSEAKKFPGYPFRKDGKPLSSFSDPGHRRDGSSLHSGSESGSPSPSCSRFPGYPFRKDGKPVSFSDPGQRSDGSSLHSGGESGSPVMPCRPSKKELILLPAGATMHKALSWGTTLNNNASKSNAAGVIVNKRHRSCNDLNINCLNPKNRAHLNLPNGSEAQARDVLLHTGESKKHLPVQLVHNKVMDEGNVFGAGRVLTESVHKSASSSGSVILKSEDAKTKNSQDLDGEVLWSKRTKLLDMKRTEVEVGNKLLCMVSEWQSTCCFYIQPFSPVILQTLQLLVEQQFSSQSGHHPIAGEVFLGCYSEDQVGTCGIF</sequence>
<dbReference type="InterPro" id="IPR012677">
    <property type="entry name" value="Nucleotide-bd_a/b_plait_sf"/>
</dbReference>
<dbReference type="PANTHER" id="PTHR48025:SF1">
    <property type="entry name" value="RRM DOMAIN-CONTAINING PROTEIN"/>
    <property type="match status" value="1"/>
</dbReference>
<evidence type="ECO:0000313" key="5">
    <source>
        <dbReference type="Ensembl" id="ENSEBUP00000000024.1"/>
    </source>
</evidence>